<proteinExistence type="predicted"/>
<evidence type="ECO:0000256" key="2">
    <source>
        <dbReference type="ARBA" id="ARBA00022538"/>
    </source>
</evidence>
<reference evidence="6 7" key="1">
    <citation type="journal article" date="2023" name="G3 (Bethesda)">
        <title>A chromosome-length genome assembly and annotation of blackberry (Rubus argutus, cv. 'Hillquist').</title>
        <authorList>
            <person name="Bruna T."/>
            <person name="Aryal R."/>
            <person name="Dudchenko O."/>
            <person name="Sargent D.J."/>
            <person name="Mead D."/>
            <person name="Buti M."/>
            <person name="Cavallini A."/>
            <person name="Hytonen T."/>
            <person name="Andres J."/>
            <person name="Pham M."/>
            <person name="Weisz D."/>
            <person name="Mascagni F."/>
            <person name="Usai G."/>
            <person name="Natali L."/>
            <person name="Bassil N."/>
            <person name="Fernandez G.E."/>
            <person name="Lomsadze A."/>
            <person name="Armour M."/>
            <person name="Olukolu B."/>
            <person name="Poorten T."/>
            <person name="Britton C."/>
            <person name="Davik J."/>
            <person name="Ashrafi H."/>
            <person name="Aiden E.L."/>
            <person name="Borodovsky M."/>
            <person name="Worthington M."/>
        </authorList>
    </citation>
    <scope>NUCLEOTIDE SEQUENCE [LARGE SCALE GENOMIC DNA]</scope>
    <source>
        <strain evidence="6">PI 553951</strain>
    </source>
</reference>
<gene>
    <name evidence="6" type="ORF">M0R45_005813</name>
</gene>
<accession>A0AAW1YNP9</accession>
<evidence type="ECO:0000256" key="4">
    <source>
        <dbReference type="ARBA" id="ARBA00023065"/>
    </source>
</evidence>
<feature type="region of interest" description="Disordered" evidence="5">
    <location>
        <begin position="121"/>
        <end position="159"/>
    </location>
</feature>
<feature type="compositionally biased region" description="Basic and acidic residues" evidence="5">
    <location>
        <begin position="146"/>
        <end position="159"/>
    </location>
</feature>
<keyword evidence="4" id="KW-0406">Ion transport</keyword>
<dbReference type="PANTHER" id="PTHR32468">
    <property type="entry name" value="CATION/H + ANTIPORTER"/>
    <property type="match status" value="1"/>
</dbReference>
<dbReference type="GO" id="GO:0006813">
    <property type="term" value="P:potassium ion transport"/>
    <property type="evidence" value="ECO:0007669"/>
    <property type="project" value="UniProtKB-KW"/>
</dbReference>
<protein>
    <submittedName>
        <fullName evidence="6">Uncharacterized protein</fullName>
    </submittedName>
</protein>
<evidence type="ECO:0000313" key="7">
    <source>
        <dbReference type="Proteomes" id="UP001457282"/>
    </source>
</evidence>
<evidence type="ECO:0000313" key="6">
    <source>
        <dbReference type="EMBL" id="KAK9950316.1"/>
    </source>
</evidence>
<comment type="caution">
    <text evidence="6">The sequence shown here is derived from an EMBL/GenBank/DDBJ whole genome shotgun (WGS) entry which is preliminary data.</text>
</comment>
<name>A0AAW1YNP9_RUBAR</name>
<organism evidence="6 7">
    <name type="scientific">Rubus argutus</name>
    <name type="common">Southern blackberry</name>
    <dbReference type="NCBI Taxonomy" id="59490"/>
    <lineage>
        <taxon>Eukaryota</taxon>
        <taxon>Viridiplantae</taxon>
        <taxon>Streptophyta</taxon>
        <taxon>Embryophyta</taxon>
        <taxon>Tracheophyta</taxon>
        <taxon>Spermatophyta</taxon>
        <taxon>Magnoliopsida</taxon>
        <taxon>eudicotyledons</taxon>
        <taxon>Gunneridae</taxon>
        <taxon>Pentapetalae</taxon>
        <taxon>rosids</taxon>
        <taxon>fabids</taxon>
        <taxon>Rosales</taxon>
        <taxon>Rosaceae</taxon>
        <taxon>Rosoideae</taxon>
        <taxon>Rosoideae incertae sedis</taxon>
        <taxon>Rubus</taxon>
    </lineage>
</organism>
<evidence type="ECO:0000256" key="1">
    <source>
        <dbReference type="ARBA" id="ARBA00022448"/>
    </source>
</evidence>
<dbReference type="GO" id="GO:0012505">
    <property type="term" value="C:endomembrane system"/>
    <property type="evidence" value="ECO:0007669"/>
    <property type="project" value="TreeGrafter"/>
</dbReference>
<keyword evidence="2" id="KW-0633">Potassium transport</keyword>
<dbReference type="PANTHER" id="PTHR32468:SF74">
    <property type="entry name" value="CATION_H(+) ANTIPORTER 21-RELATED"/>
    <property type="match status" value="1"/>
</dbReference>
<dbReference type="AlphaFoldDB" id="A0AAW1YNP9"/>
<keyword evidence="3" id="KW-0630">Potassium</keyword>
<dbReference type="EMBL" id="JBEDUW010000001">
    <property type="protein sequence ID" value="KAK9950316.1"/>
    <property type="molecule type" value="Genomic_DNA"/>
</dbReference>
<dbReference type="GO" id="GO:0006885">
    <property type="term" value="P:regulation of pH"/>
    <property type="evidence" value="ECO:0007669"/>
    <property type="project" value="TreeGrafter"/>
</dbReference>
<dbReference type="InterPro" id="IPR050794">
    <property type="entry name" value="CPA2_transporter"/>
</dbReference>
<dbReference type="Proteomes" id="UP001457282">
    <property type="component" value="Unassembled WGS sequence"/>
</dbReference>
<evidence type="ECO:0000256" key="3">
    <source>
        <dbReference type="ARBA" id="ARBA00022958"/>
    </source>
</evidence>
<keyword evidence="7" id="KW-1185">Reference proteome</keyword>
<dbReference type="GO" id="GO:0098662">
    <property type="term" value="P:inorganic cation transmembrane transport"/>
    <property type="evidence" value="ECO:0007669"/>
    <property type="project" value="TreeGrafter"/>
</dbReference>
<evidence type="ECO:0000256" key="5">
    <source>
        <dbReference type="SAM" id="MobiDB-lite"/>
    </source>
</evidence>
<sequence>MLHLISLTRDENGILKVMAENERQKKLDDQYIESFLINTRNQPWINLTKEVVNNGEETIQLISSMGNVYDLYIVGRGQSVFSPLTFGLSDWGDCPGIGNRGGYIGIVELHDQCVDSRSAKGSTAENEAVEFSQHSLVDQEPIVNRKSRDEGDQSDHDRH</sequence>
<keyword evidence="1" id="KW-0813">Transport</keyword>